<dbReference type="GO" id="GO:0005737">
    <property type="term" value="C:cytoplasm"/>
    <property type="evidence" value="ECO:0007669"/>
    <property type="project" value="UniProtKB-SubCell"/>
</dbReference>
<keyword evidence="9 14" id="KW-0326">Glycosidase</keyword>
<dbReference type="PANTHER" id="PTHR43651">
    <property type="entry name" value="1,4-ALPHA-GLUCAN-BRANCHING ENZYME"/>
    <property type="match status" value="1"/>
</dbReference>
<dbReference type="Pfam" id="PF11941">
    <property type="entry name" value="DUF3459"/>
    <property type="match status" value="1"/>
</dbReference>
<dbReference type="InterPro" id="IPR044901">
    <property type="entry name" value="Trehalose_TreZ_E-set_sf"/>
</dbReference>
<dbReference type="InterPro" id="IPR006047">
    <property type="entry name" value="GH13_cat_dom"/>
</dbReference>
<feature type="binding site" evidence="16">
    <location>
        <begin position="401"/>
        <end position="406"/>
    </location>
    <ligand>
        <name>substrate</name>
    </ligand>
</feature>
<dbReference type="PIRSF" id="PIRSF006337">
    <property type="entry name" value="Trehalose_TreZ"/>
    <property type="match status" value="1"/>
</dbReference>
<dbReference type="Gene3D" id="3.20.20.80">
    <property type="entry name" value="Glycosidases"/>
    <property type="match status" value="1"/>
</dbReference>
<feature type="active site" description="Proton donor" evidence="15">
    <location>
        <position position="304"/>
    </location>
</feature>
<dbReference type="CDD" id="cd11325">
    <property type="entry name" value="AmyAc_GTHase"/>
    <property type="match status" value="1"/>
</dbReference>
<evidence type="ECO:0000256" key="1">
    <source>
        <dbReference type="ARBA" id="ARBA00004496"/>
    </source>
</evidence>
<feature type="binding site" evidence="16">
    <location>
        <begin position="330"/>
        <end position="334"/>
    </location>
    <ligand>
        <name>substrate</name>
    </ligand>
</feature>
<dbReference type="GO" id="GO:0005992">
    <property type="term" value="P:trehalose biosynthetic process"/>
    <property type="evidence" value="ECO:0007669"/>
    <property type="project" value="UniProtKB-UniRule"/>
</dbReference>
<dbReference type="Pfam" id="PF00128">
    <property type="entry name" value="Alpha-amylase"/>
    <property type="match status" value="1"/>
</dbReference>
<keyword evidence="20" id="KW-1185">Reference proteome</keyword>
<evidence type="ECO:0000256" key="8">
    <source>
        <dbReference type="ARBA" id="ARBA00023277"/>
    </source>
</evidence>
<dbReference type="EC" id="3.2.1.141" evidence="4 13"/>
<keyword evidence="6" id="KW-0963">Cytoplasm</keyword>
<dbReference type="GO" id="GO:0033942">
    <property type="term" value="F:4-alpha-D-(1-&gt;4)-alpha-D-glucanotrehalose trehalohydrolase activity"/>
    <property type="evidence" value="ECO:0007669"/>
    <property type="project" value="UniProtKB-EC"/>
</dbReference>
<comment type="pathway">
    <text evidence="2 14">Glycan biosynthesis; trehalose biosynthesis.</text>
</comment>
<dbReference type="Proteomes" id="UP000613011">
    <property type="component" value="Unassembled WGS sequence"/>
</dbReference>
<dbReference type="RefSeq" id="WP_201684052.1">
    <property type="nucleotide sequence ID" value="NZ_JAEQNA010000003.1"/>
</dbReference>
<feature type="binding site" evidence="16">
    <location>
        <begin position="266"/>
        <end position="271"/>
    </location>
    <ligand>
        <name>substrate</name>
    </ligand>
</feature>
<comment type="catalytic activity">
    <reaction evidence="12 14">
        <text>hydrolysis of (1-&gt;4)-alpha-D-glucosidic linkage in 4-alpha-D-[(1-&gt;4)-alpha-D-glucanosyl]n trehalose to yield trehalose and (1-&gt;4)-alpha-D-glucan.</text>
        <dbReference type="EC" id="3.2.1.141"/>
    </reaction>
</comment>
<dbReference type="SUPFAM" id="SSF81296">
    <property type="entry name" value="E set domains"/>
    <property type="match status" value="1"/>
</dbReference>
<evidence type="ECO:0000256" key="16">
    <source>
        <dbReference type="PIRSR" id="PIRSR006337-2"/>
    </source>
</evidence>
<evidence type="ECO:0000256" key="17">
    <source>
        <dbReference type="PIRSR" id="PIRSR006337-3"/>
    </source>
</evidence>
<reference evidence="19" key="1">
    <citation type="submission" date="2021-01" db="EMBL/GenBank/DDBJ databases">
        <title>Ramlibacter sp. strain AW1 16S ribosomal RNA gene Genome sequencing and assembly.</title>
        <authorList>
            <person name="Kang M."/>
        </authorList>
    </citation>
    <scope>NUCLEOTIDE SEQUENCE</scope>
    <source>
        <strain evidence="19">AW1</strain>
    </source>
</reference>
<gene>
    <name evidence="19" type="primary">treZ</name>
    <name evidence="19" type="ORF">JI739_11595</name>
</gene>
<dbReference type="CDD" id="cd02853">
    <property type="entry name" value="E_set_MTHase_like_N"/>
    <property type="match status" value="1"/>
</dbReference>
<dbReference type="Pfam" id="PF02922">
    <property type="entry name" value="CBM_48"/>
    <property type="match status" value="1"/>
</dbReference>
<evidence type="ECO:0000256" key="2">
    <source>
        <dbReference type="ARBA" id="ARBA00005199"/>
    </source>
</evidence>
<dbReference type="Gene3D" id="1.10.10.760">
    <property type="entry name" value="E-set domains of sugar-utilizing enzymes"/>
    <property type="match status" value="1"/>
</dbReference>
<evidence type="ECO:0000256" key="12">
    <source>
        <dbReference type="ARBA" id="ARBA00034013"/>
    </source>
</evidence>
<evidence type="ECO:0000256" key="10">
    <source>
        <dbReference type="ARBA" id="ARBA00032057"/>
    </source>
</evidence>
<dbReference type="NCBIfam" id="TIGR02402">
    <property type="entry name" value="trehalose_TreZ"/>
    <property type="match status" value="1"/>
</dbReference>
<dbReference type="SMART" id="SM00642">
    <property type="entry name" value="Aamy"/>
    <property type="match status" value="1"/>
</dbReference>
<dbReference type="EMBL" id="JAEQNA010000003">
    <property type="protein sequence ID" value="MBL0420991.1"/>
    <property type="molecule type" value="Genomic_DNA"/>
</dbReference>
<evidence type="ECO:0000313" key="19">
    <source>
        <dbReference type="EMBL" id="MBL0420991.1"/>
    </source>
</evidence>
<evidence type="ECO:0000256" key="9">
    <source>
        <dbReference type="ARBA" id="ARBA00023295"/>
    </source>
</evidence>
<dbReference type="Gene3D" id="2.60.40.10">
    <property type="entry name" value="Immunoglobulins"/>
    <property type="match status" value="1"/>
</dbReference>
<evidence type="ECO:0000256" key="14">
    <source>
        <dbReference type="PIRNR" id="PIRNR006337"/>
    </source>
</evidence>
<dbReference type="InterPro" id="IPR013783">
    <property type="entry name" value="Ig-like_fold"/>
</dbReference>
<evidence type="ECO:0000259" key="18">
    <source>
        <dbReference type="SMART" id="SM00642"/>
    </source>
</evidence>
<evidence type="ECO:0000256" key="4">
    <source>
        <dbReference type="ARBA" id="ARBA00012268"/>
    </source>
</evidence>
<dbReference type="InterPro" id="IPR014756">
    <property type="entry name" value="Ig_E-set"/>
</dbReference>
<evidence type="ECO:0000256" key="3">
    <source>
        <dbReference type="ARBA" id="ARBA00008061"/>
    </source>
</evidence>
<dbReference type="InterPro" id="IPR012768">
    <property type="entry name" value="Trehalose_TreZ"/>
</dbReference>
<evidence type="ECO:0000256" key="15">
    <source>
        <dbReference type="PIRSR" id="PIRSR006337-1"/>
    </source>
</evidence>
<sequence length="607" mass="66635">MTTSHDMPFGTRLLPDGGVEFRLWAPGAAAVQLAHAAAGGAEQLHPMQRGAHGWHTLALPAARPGDDYRFVLPDGLRVPDPASRFNPGDVHGPSRVIDPAAYRWQHAGWRGRPWHEAVVYELHLGTFTEAGSYAAARERLPELAALGITAIELMPLADFPGQRGWGYDGVLMYAPDASYGTPDELKALVDAAHGLGLMVLIDVVYNHFGPEGNYLHAYCPSFFNPAHQTPWGAAINYDGPQARTVRDFYVHNALYWIEEYHFDGLRMDAVHAIRDDSPRHIVREICEALQAGPGRQRQVHVVLENDDNQAHLLVRDASGRPGAATAQWNDDLHHAAHVLATGETDGYYADYADDPAAAFARALAQGYVYQGDPSAFRGGERRGEPSAHLPCVAFVSYLQTHDQIGNRAFGERIHQLADPVLLEAAYACLLLSPHIPMLFMGEEFAASTPFLYFCDFGPELAEAVSRGRREEFGRFAAFSDEAARERIPDPNAPGTLQASRLRWDERQQGEGARVLARMQALLQLRQRELVPRLAGMREGGRWRCQDGCIEVAWDLGGAKLRLLANFGEEPVRGMAAPAGRVLHQQRVNLADGGLELARGGVCVALEA</sequence>
<comment type="caution">
    <text evidence="19">The sequence shown here is derived from an EMBL/GenBank/DDBJ whole genome shotgun (WGS) entry which is preliminary data.</text>
</comment>
<evidence type="ECO:0000256" key="7">
    <source>
        <dbReference type="ARBA" id="ARBA00022801"/>
    </source>
</evidence>
<comment type="subcellular location">
    <subcellularLocation>
        <location evidence="1 15">Cytoplasm</location>
    </subcellularLocation>
</comment>
<keyword evidence="8" id="KW-0119">Carbohydrate metabolism</keyword>
<accession>A0A936ZNP7</accession>
<feature type="domain" description="Glycosyl hydrolase family 13 catalytic" evidence="18">
    <location>
        <begin position="121"/>
        <end position="468"/>
    </location>
</feature>
<dbReference type="InterPro" id="IPR022567">
    <property type="entry name" value="DUF3459"/>
</dbReference>
<dbReference type="SUPFAM" id="SSF51445">
    <property type="entry name" value="(Trans)glycosidases"/>
    <property type="match status" value="1"/>
</dbReference>
<evidence type="ECO:0000256" key="11">
    <source>
        <dbReference type="ARBA" id="ARBA00033284"/>
    </source>
</evidence>
<keyword evidence="7 14" id="KW-0378">Hydrolase</keyword>
<evidence type="ECO:0000313" key="20">
    <source>
        <dbReference type="Proteomes" id="UP000613011"/>
    </source>
</evidence>
<evidence type="ECO:0000256" key="13">
    <source>
        <dbReference type="NCBIfam" id="TIGR02402"/>
    </source>
</evidence>
<evidence type="ECO:0000256" key="5">
    <source>
        <dbReference type="ARBA" id="ARBA00015938"/>
    </source>
</evidence>
<dbReference type="InterPro" id="IPR004193">
    <property type="entry name" value="Glyco_hydro_13_N"/>
</dbReference>
<dbReference type="AlphaFoldDB" id="A0A936ZNP7"/>
<comment type="similarity">
    <text evidence="3 14">Belongs to the glycosyl hydrolase 13 family.</text>
</comment>
<feature type="site" description="Transition state stabilizer" evidence="17">
    <location>
        <position position="402"/>
    </location>
</feature>
<proteinExistence type="inferred from homology"/>
<dbReference type="PANTHER" id="PTHR43651:SF11">
    <property type="entry name" value="MALTO-OLIGOSYLTREHALOSE TREHALOHYDROLASE"/>
    <property type="match status" value="1"/>
</dbReference>
<dbReference type="InterPro" id="IPR017853">
    <property type="entry name" value="GH"/>
</dbReference>
<organism evidence="19 20">
    <name type="scientific">Ramlibacter aurantiacus</name>
    <dbReference type="NCBI Taxonomy" id="2801330"/>
    <lineage>
        <taxon>Bacteria</taxon>
        <taxon>Pseudomonadati</taxon>
        <taxon>Pseudomonadota</taxon>
        <taxon>Betaproteobacteria</taxon>
        <taxon>Burkholderiales</taxon>
        <taxon>Comamonadaceae</taxon>
        <taxon>Ramlibacter</taxon>
    </lineage>
</organism>
<evidence type="ECO:0000256" key="6">
    <source>
        <dbReference type="ARBA" id="ARBA00022490"/>
    </source>
</evidence>
<feature type="active site" description="Nucleophile" evidence="15">
    <location>
        <position position="268"/>
    </location>
</feature>
<name>A0A936ZNP7_9BURK</name>
<protein>
    <recommendedName>
        <fullName evidence="5 13">Malto-oligosyltrehalose trehalohydrolase</fullName>
        <shortName evidence="14">MTHase</shortName>
        <ecNumber evidence="4 13">3.2.1.141</ecNumber>
    </recommendedName>
    <alternativeName>
        <fullName evidence="11 14">4-alpha-D-((1-&gt;4)-alpha-D-glucano)trehalose trehalohydrolase</fullName>
    </alternativeName>
    <alternativeName>
        <fullName evidence="10 14">Maltooligosyl trehalose trehalohydrolase</fullName>
    </alternativeName>
</protein>